<dbReference type="GO" id="GO:0046718">
    <property type="term" value="P:symbiont entry into host cell"/>
    <property type="evidence" value="ECO:0007669"/>
    <property type="project" value="UniProtKB-KW"/>
</dbReference>
<keyword evidence="4" id="KW-1048">Host nucleus</keyword>
<evidence type="ECO:0000256" key="1">
    <source>
        <dbReference type="ARBA" id="ARBA00022524"/>
    </source>
</evidence>
<evidence type="ECO:0000256" key="7">
    <source>
        <dbReference type="ARBA" id="ARBA00022844"/>
    </source>
</evidence>
<evidence type="ECO:0000313" key="16">
    <source>
        <dbReference type="EMBL" id="AHV82118.1"/>
    </source>
</evidence>
<keyword evidence="15" id="KW-0472">Membrane</keyword>
<keyword evidence="6" id="KW-1040">Host Golgi apparatus</keyword>
<evidence type="ECO:0000256" key="10">
    <source>
        <dbReference type="ARBA" id="ARBA00023046"/>
    </source>
</evidence>
<dbReference type="OrthoDB" id="8047at10239"/>
<keyword evidence="13" id="KW-1015">Disulfide bond</keyword>
<reference evidence="16 17" key="1">
    <citation type="submission" date="2014-02" db="EMBL/GenBank/DDBJ databases">
        <title>Identification of a novel papillomavirus in a northern fulmar (Fulmarus glacialis) with viral production in cartilage.</title>
        <authorList>
            <person name="Gaynor A.M."/>
            <person name="Fish S."/>
            <person name="Duerr R."/>
            <person name="Dela Cruz F.N.Jr."/>
            <person name="Pesavento P.A."/>
        </authorList>
    </citation>
    <scope>NUCLEOTIDE SEQUENCE [LARGE SCALE GENOMIC DNA]</scope>
    <source>
        <strain evidence="16">1</strain>
    </source>
</reference>
<evidence type="ECO:0000256" key="2">
    <source>
        <dbReference type="ARBA" id="ARBA00022553"/>
    </source>
</evidence>
<dbReference type="Pfam" id="PF00513">
    <property type="entry name" value="Late_protein_L2"/>
    <property type="match status" value="1"/>
</dbReference>
<dbReference type="Proteomes" id="UP000161901">
    <property type="component" value="Segment"/>
</dbReference>
<dbReference type="GO" id="GO:0019028">
    <property type="term" value="C:viral capsid"/>
    <property type="evidence" value="ECO:0007669"/>
    <property type="project" value="UniProtKB-KW"/>
</dbReference>
<evidence type="ECO:0000313" key="17">
    <source>
        <dbReference type="Proteomes" id="UP000161901"/>
    </source>
</evidence>
<keyword evidence="2" id="KW-0597">Phosphoprotein</keyword>
<evidence type="ECO:0000256" key="4">
    <source>
        <dbReference type="ARBA" id="ARBA00022562"/>
    </source>
</evidence>
<keyword evidence="10" id="KW-1039">Host endosome</keyword>
<keyword evidence="15" id="KW-0812">Transmembrane</keyword>
<keyword evidence="1" id="KW-1163">Viral penetration into host nucleus</keyword>
<accession>A0A059TAS3</accession>
<evidence type="ECO:0000256" key="3">
    <source>
        <dbReference type="ARBA" id="ARBA00022561"/>
    </source>
</evidence>
<dbReference type="InterPro" id="IPR000784">
    <property type="entry name" value="Late_L2"/>
</dbReference>
<keyword evidence="9" id="KW-1177">Microtubular inwards viral transport</keyword>
<proteinExistence type="predicted"/>
<evidence type="ECO:0000256" key="9">
    <source>
        <dbReference type="ARBA" id="ARBA00022952"/>
    </source>
</evidence>
<evidence type="ECO:0000256" key="6">
    <source>
        <dbReference type="ARBA" id="ARBA00022812"/>
    </source>
</evidence>
<dbReference type="GO" id="GO:0075732">
    <property type="term" value="P:viral penetration into host nucleus"/>
    <property type="evidence" value="ECO:0007669"/>
    <property type="project" value="UniProtKB-KW"/>
</dbReference>
<keyword evidence="12" id="KW-0238">DNA-binding</keyword>
<evidence type="ECO:0000256" key="12">
    <source>
        <dbReference type="ARBA" id="ARBA00023125"/>
    </source>
</evidence>
<sequence>MMTAVPLRLRLKRSVRFRLKRNVRNRRAERRNKLEDEVEGSKKRVKRASPDQLWRSCQTGDCPEDVRNRYTLNTPADKILTWFAPLVFFGGAGVGAAALGSIARQSGIPKGQTLGTSISNAIRNIFGGRGGYSRVPLTESPVVPGRTVAPEGPRTVVKVINPVYEGGGVVTPELTVPPVPVETLTGFTEVTGPGTGSSVVEFNNPAFDPFIGQAGSDVSRTYVDTIVNSGGTISSPTPQGNPFGGLTIDGVEGHDIELNVFSPGHDTSQEETFMGLEYVPESSTPLSARIGTAARRVFRGFRGPWRTIRNPEYLYEELQMEDIIGDDEEQDIYVRPRDMELIGQGPNRTVSARTIAYREGMRTRQGTVLSVPEGLQYDFSPITGPAEEGVNIEMQDLSSPYGNIEELTFAERGDMGVDVNEMYWDIPLNDPPPPEPTVSGNDGWLHRFLDSAAVSPRARGVPGFIVPVGYAGGETGNGYTFQDVTVWQPSVPWMPYWPGEGWPPPHFEFSDPSLYRVKKRRWDDCIAIMITVT</sequence>
<keyword evidence="8" id="KW-0426">Late protein</keyword>
<evidence type="ECO:0000256" key="14">
    <source>
        <dbReference type="ARBA" id="ARBA00023296"/>
    </source>
</evidence>
<evidence type="ECO:0000256" key="5">
    <source>
        <dbReference type="ARBA" id="ARBA00022581"/>
    </source>
</evidence>
<evidence type="ECO:0000256" key="8">
    <source>
        <dbReference type="ARBA" id="ARBA00022921"/>
    </source>
</evidence>
<dbReference type="EMBL" id="KJ452243">
    <property type="protein sequence ID" value="AHV82118.1"/>
    <property type="molecule type" value="Genomic_DNA"/>
</dbReference>
<keyword evidence="14" id="KW-1160">Virus entry into host cell</keyword>
<evidence type="ECO:0000256" key="11">
    <source>
        <dbReference type="ARBA" id="ARBA00023120"/>
    </source>
</evidence>
<organism evidence="16 17">
    <name type="scientific">Fulmarus glacialis papillomavirus 1</name>
    <dbReference type="NCBI Taxonomy" id="1463817"/>
    <lineage>
        <taxon>Viruses</taxon>
        <taxon>Monodnaviria</taxon>
        <taxon>Shotokuvirae</taxon>
        <taxon>Cossaviricota</taxon>
        <taxon>Papovaviricetes</taxon>
        <taxon>Zurhausenvirales</taxon>
        <taxon>Papillomaviridae</taxon>
        <taxon>Firstpapillomavirinae</taxon>
        <taxon>Treiszetapapillomavirus</taxon>
        <taxon>Treiszetapapillomavirus 1</taxon>
    </lineage>
</organism>
<keyword evidence="15" id="KW-1133">Transmembrane helix</keyword>
<keyword evidence="3" id="KW-0167">Capsid protein</keyword>
<keyword evidence="7" id="KW-0946">Virion</keyword>
<evidence type="ECO:0000256" key="13">
    <source>
        <dbReference type="ARBA" id="ARBA00023157"/>
    </source>
</evidence>
<dbReference type="GO" id="GO:0005198">
    <property type="term" value="F:structural molecule activity"/>
    <property type="evidence" value="ECO:0007669"/>
    <property type="project" value="InterPro"/>
</dbReference>
<dbReference type="RefSeq" id="YP_009041473.1">
    <property type="nucleotide sequence ID" value="NC_024300.1"/>
</dbReference>
<dbReference type="KEGG" id="vg:19593526"/>
<dbReference type="GO" id="GO:0043657">
    <property type="term" value="C:host cell"/>
    <property type="evidence" value="ECO:0007669"/>
    <property type="project" value="GOC"/>
</dbReference>
<keyword evidence="17" id="KW-1185">Reference proteome</keyword>
<keyword evidence="5" id="KW-0945">Host-virus interaction</keyword>
<dbReference type="GeneID" id="19593526"/>
<protein>
    <submittedName>
        <fullName evidence="16">L2</fullName>
    </submittedName>
</protein>
<dbReference type="GO" id="GO:0003677">
    <property type="term" value="F:DNA binding"/>
    <property type="evidence" value="ECO:0007669"/>
    <property type="project" value="UniProtKB-KW"/>
</dbReference>
<dbReference type="GO" id="GO:0075521">
    <property type="term" value="P:microtubule-dependent intracellular transport of viral material towards nucleus"/>
    <property type="evidence" value="ECO:0007669"/>
    <property type="project" value="UniProtKB-KW"/>
</dbReference>
<evidence type="ECO:0000256" key="15">
    <source>
        <dbReference type="SAM" id="Phobius"/>
    </source>
</evidence>
<feature type="transmembrane region" description="Helical" evidence="15">
    <location>
        <begin position="79"/>
        <end position="103"/>
    </location>
</feature>
<name>A0A059TAS3_9PAPI</name>
<keyword evidence="11" id="KW-1176">Cytoplasmic inwards viral transport</keyword>